<accession>A0AAW0LCB6</accession>
<keyword evidence="2" id="KW-1185">Reference proteome</keyword>
<proteinExistence type="predicted"/>
<comment type="caution">
    <text evidence="1">The sequence shown here is derived from an EMBL/GenBank/DDBJ whole genome shotgun (WGS) entry which is preliminary data.</text>
</comment>
<dbReference type="AlphaFoldDB" id="A0AAW0LCB6"/>
<protein>
    <submittedName>
        <fullName evidence="1">Uncharacterized protein</fullName>
    </submittedName>
</protein>
<sequence length="68" mass="7825">MEELRGERVPIDDRVRFGGVAVYYVEFLPQSHFSVLLGLCDSQYEPLHHYSFGFANFSAAYMVNLSTF</sequence>
<organism evidence="1 2">
    <name type="scientific">Quercus suber</name>
    <name type="common">Cork oak</name>
    <dbReference type="NCBI Taxonomy" id="58331"/>
    <lineage>
        <taxon>Eukaryota</taxon>
        <taxon>Viridiplantae</taxon>
        <taxon>Streptophyta</taxon>
        <taxon>Embryophyta</taxon>
        <taxon>Tracheophyta</taxon>
        <taxon>Spermatophyta</taxon>
        <taxon>Magnoliopsida</taxon>
        <taxon>eudicotyledons</taxon>
        <taxon>Gunneridae</taxon>
        <taxon>Pentapetalae</taxon>
        <taxon>rosids</taxon>
        <taxon>fabids</taxon>
        <taxon>Fagales</taxon>
        <taxon>Fagaceae</taxon>
        <taxon>Quercus</taxon>
    </lineage>
</organism>
<name>A0AAW0LCB6_QUESU</name>
<dbReference type="EMBL" id="PKMF04000120">
    <property type="protein sequence ID" value="KAK7848925.1"/>
    <property type="molecule type" value="Genomic_DNA"/>
</dbReference>
<gene>
    <name evidence="1" type="ORF">CFP56_004001</name>
</gene>
<evidence type="ECO:0000313" key="2">
    <source>
        <dbReference type="Proteomes" id="UP000237347"/>
    </source>
</evidence>
<dbReference type="Proteomes" id="UP000237347">
    <property type="component" value="Unassembled WGS sequence"/>
</dbReference>
<reference evidence="1 2" key="1">
    <citation type="journal article" date="2018" name="Sci. Data">
        <title>The draft genome sequence of cork oak.</title>
        <authorList>
            <person name="Ramos A.M."/>
            <person name="Usie A."/>
            <person name="Barbosa P."/>
            <person name="Barros P.M."/>
            <person name="Capote T."/>
            <person name="Chaves I."/>
            <person name="Simoes F."/>
            <person name="Abreu I."/>
            <person name="Carrasquinho I."/>
            <person name="Faro C."/>
            <person name="Guimaraes J.B."/>
            <person name="Mendonca D."/>
            <person name="Nobrega F."/>
            <person name="Rodrigues L."/>
            <person name="Saibo N.J.M."/>
            <person name="Varela M.C."/>
            <person name="Egas C."/>
            <person name="Matos J."/>
            <person name="Miguel C.M."/>
            <person name="Oliveira M.M."/>
            <person name="Ricardo C.P."/>
            <person name="Goncalves S."/>
        </authorList>
    </citation>
    <scope>NUCLEOTIDE SEQUENCE [LARGE SCALE GENOMIC DNA]</scope>
    <source>
        <strain evidence="2">cv. HL8</strain>
    </source>
</reference>
<evidence type="ECO:0000313" key="1">
    <source>
        <dbReference type="EMBL" id="KAK7848925.1"/>
    </source>
</evidence>